<protein>
    <submittedName>
        <fullName evidence="1">Uncharacterized protein</fullName>
    </submittedName>
</protein>
<organism evidence="1 2">
    <name type="scientific">Photobacterium damselae</name>
    <dbReference type="NCBI Taxonomy" id="38293"/>
    <lineage>
        <taxon>Bacteria</taxon>
        <taxon>Pseudomonadati</taxon>
        <taxon>Pseudomonadota</taxon>
        <taxon>Gammaproteobacteria</taxon>
        <taxon>Vibrionales</taxon>
        <taxon>Vibrionaceae</taxon>
        <taxon>Photobacterium</taxon>
    </lineage>
</organism>
<evidence type="ECO:0000313" key="1">
    <source>
        <dbReference type="EMBL" id="TMX77314.1"/>
    </source>
</evidence>
<dbReference type="EMBL" id="PZOJ01000011">
    <property type="protein sequence ID" value="TMX77314.1"/>
    <property type="molecule type" value="Genomic_DNA"/>
</dbReference>
<evidence type="ECO:0000313" key="2">
    <source>
        <dbReference type="Proteomes" id="UP000718715"/>
    </source>
</evidence>
<name>A0ACD3T248_PHODM</name>
<accession>A0ACD3T248</accession>
<proteinExistence type="predicted"/>
<reference evidence="1" key="1">
    <citation type="submission" date="2018-03" db="EMBL/GenBank/DDBJ databases">
        <title>Genomic characterization of a polymicrobial infection associated with a disease outbreak in Pacific white shrimp (Litopenaeus vannamei).</title>
        <authorList>
            <person name="Turner J.W."/>
            <person name="Bachand P.T."/>
            <person name="Tallman J."/>
            <person name="Elledge N.C."/>
            <person name="Pinnell L.J."/>
            <person name="Laughlin R.C."/>
            <person name="Zimba P.V."/>
        </authorList>
    </citation>
    <scope>NUCLEOTIDE SEQUENCE</scope>
    <source>
        <strain evidence="1">Hep-2b-22</strain>
    </source>
</reference>
<sequence>MIDKIMISTLLLSSSISYASKVNEFEKVNVLANLSQSSISNITFKNKEYRFSTVEIYAKNIPDDINITITSNNSKEQYFYTKLTDGLFKLPSLDSNDFTITINNSKKVKIPENATLEITDVKFFMPIQDLSNRSIIGEDNRKRLACYKGNDIYRWGLSSISINIGGSGASIGSGNLFLTNHHVLGNVGPTSGEVWFNWHHFECDENNNVKTPLKLPISENIASGSQANTGDWTLFKLHDFDLKNSEVKRLFGGLKLSEHNPKLGDSIIIPQYGDGGLQPTVVAAESDGKDSCNIQNTNGNNWNMLYDCDTQPGSSGSSIISELTGEVVGVHYAGATSLNYGVKISSVLTAGDDIIKPEENIAILPSTLPVNVSYISSSPFNNSGTIKEFESPVQLSNDLLFMEHNADYTYVYANTFDEKSNKEIKSTENEKPIKMWFEQNGIKFSLASTSELLKDKAVTLKYSAPYHNDFTARTWFVFDSYNIDNNLLGHEIIKLSENWFDAMKAPFDEDSDNVRKFNININNDESKQLAFLASDKKEALLSFYPQQGPTSIVWAERKINRLPIVIENKNTLKRDIMYLDVYKDTTCELFSMNSAVYCGNNAMPSFKIDYLQKNNTHIKSGLYRAILPLQTKHIDTNNVISNVMIDINLNIKKDEDYCQLIDPSANEYPTWESGTTYTNETINYHGLVYKSKWWNLDSPPSQSNDAWELLSNVELPWSASSIYTEGDQVNHNGFRWQAKWWTKEAEPGTNIVWNNIGPASCLFE</sequence>
<gene>
    <name evidence="1" type="ORF">DA092_05175</name>
</gene>
<keyword evidence="2" id="KW-1185">Reference proteome</keyword>
<dbReference type="Proteomes" id="UP000718715">
    <property type="component" value="Unassembled WGS sequence"/>
</dbReference>
<comment type="caution">
    <text evidence="1">The sequence shown here is derived from an EMBL/GenBank/DDBJ whole genome shotgun (WGS) entry which is preliminary data.</text>
</comment>